<feature type="compositionally biased region" description="Low complexity" evidence="1">
    <location>
        <begin position="176"/>
        <end position="196"/>
    </location>
</feature>
<evidence type="ECO:0000313" key="4">
    <source>
        <dbReference type="Proteomes" id="UP000229315"/>
    </source>
</evidence>
<feature type="region of interest" description="Disordered" evidence="1">
    <location>
        <begin position="172"/>
        <end position="196"/>
    </location>
</feature>
<accession>A0A2H0UF00</accession>
<protein>
    <recommendedName>
        <fullName evidence="2">Peptidase S74 domain-containing protein</fullName>
    </recommendedName>
</protein>
<dbReference type="EMBL" id="PFBH01000021">
    <property type="protein sequence ID" value="PIR84940.1"/>
    <property type="molecule type" value="Genomic_DNA"/>
</dbReference>
<sequence length="196" mass="21124">LTVNNLGFGSTHVCHGSGLISECTSLAKFKNNVEDLSIGLNEVLQLQPREFDWDQEHGAGAHDLGFIAEEVEAISPLIASYRPAVDEEGNPTGEKELIGVKYANMSSLLVKAIQELYAIVIEIRDTVTDLTSTVGQFATSIVSKEVVASEKLCVGNTCITEQELIELMALKNQNGTSESSETNSTTEETTDTSITL</sequence>
<feature type="non-terminal residue" evidence="3">
    <location>
        <position position="196"/>
    </location>
</feature>
<dbReference type="PROSITE" id="PS51688">
    <property type="entry name" value="ICA"/>
    <property type="match status" value="1"/>
</dbReference>
<organism evidence="3 4">
    <name type="scientific">Candidatus Kaiserbacteria bacterium CG10_big_fil_rev_8_21_14_0_10_45_20</name>
    <dbReference type="NCBI Taxonomy" id="1974607"/>
    <lineage>
        <taxon>Bacteria</taxon>
        <taxon>Candidatus Kaiseribacteriota</taxon>
    </lineage>
</organism>
<reference evidence="4" key="1">
    <citation type="submission" date="2017-09" db="EMBL/GenBank/DDBJ databases">
        <title>Depth-based differentiation of microbial function through sediment-hosted aquifers and enrichment of novel symbionts in the deep terrestrial subsurface.</title>
        <authorList>
            <person name="Probst A.J."/>
            <person name="Ladd B."/>
            <person name="Jarett J.K."/>
            <person name="Geller-Mcgrath D.E."/>
            <person name="Sieber C.M.K."/>
            <person name="Emerson J.B."/>
            <person name="Anantharaman K."/>
            <person name="Thomas B.C."/>
            <person name="Malmstrom R."/>
            <person name="Stieglmeier M."/>
            <person name="Klingl A."/>
            <person name="Woyke T."/>
            <person name="Ryan C.M."/>
            <person name="Banfield J.F."/>
        </authorList>
    </citation>
    <scope>NUCLEOTIDE SEQUENCE [LARGE SCALE GENOMIC DNA]</scope>
</reference>
<gene>
    <name evidence="3" type="ORF">COU15_03240</name>
</gene>
<dbReference type="AlphaFoldDB" id="A0A2H0UF00"/>
<dbReference type="Proteomes" id="UP000229315">
    <property type="component" value="Unassembled WGS sequence"/>
</dbReference>
<feature type="domain" description="Peptidase S74" evidence="2">
    <location>
        <begin position="25"/>
        <end position="127"/>
    </location>
</feature>
<name>A0A2H0UF00_9BACT</name>
<proteinExistence type="predicted"/>
<feature type="non-terminal residue" evidence="3">
    <location>
        <position position="1"/>
    </location>
</feature>
<dbReference type="InterPro" id="IPR030392">
    <property type="entry name" value="S74_ICA"/>
</dbReference>
<dbReference type="Pfam" id="PF13884">
    <property type="entry name" value="Peptidase_S74"/>
    <property type="match status" value="1"/>
</dbReference>
<evidence type="ECO:0000256" key="1">
    <source>
        <dbReference type="SAM" id="MobiDB-lite"/>
    </source>
</evidence>
<comment type="caution">
    <text evidence="3">The sequence shown here is derived from an EMBL/GenBank/DDBJ whole genome shotgun (WGS) entry which is preliminary data.</text>
</comment>
<evidence type="ECO:0000259" key="2">
    <source>
        <dbReference type="PROSITE" id="PS51688"/>
    </source>
</evidence>
<evidence type="ECO:0000313" key="3">
    <source>
        <dbReference type="EMBL" id="PIR84940.1"/>
    </source>
</evidence>